<dbReference type="Pfam" id="PF01433">
    <property type="entry name" value="Peptidase_M1"/>
    <property type="match status" value="1"/>
</dbReference>
<evidence type="ECO:0000313" key="16">
    <source>
        <dbReference type="EMBL" id="GIM81737.1"/>
    </source>
</evidence>
<dbReference type="InterPro" id="IPR042097">
    <property type="entry name" value="Aminopeptidase_N-like_N_sf"/>
</dbReference>
<evidence type="ECO:0000256" key="4">
    <source>
        <dbReference type="ARBA" id="ARBA00012564"/>
    </source>
</evidence>
<feature type="domain" description="Peptidase M1 membrane alanine aminopeptidase" evidence="14">
    <location>
        <begin position="222"/>
        <end position="429"/>
    </location>
</feature>
<dbReference type="Pfam" id="PF11838">
    <property type="entry name" value="ERAP1_C"/>
    <property type="match status" value="1"/>
</dbReference>
<dbReference type="InterPro" id="IPR001930">
    <property type="entry name" value="Peptidase_M1"/>
</dbReference>
<evidence type="ECO:0000259" key="14">
    <source>
        <dbReference type="Pfam" id="PF01433"/>
    </source>
</evidence>
<dbReference type="Proteomes" id="UP000680865">
    <property type="component" value="Unassembled WGS sequence"/>
</dbReference>
<name>A0A919VZE8_9ACTN</name>
<evidence type="ECO:0000256" key="3">
    <source>
        <dbReference type="ARBA" id="ARBA00010136"/>
    </source>
</evidence>
<accession>A0A919VZE8</accession>
<keyword evidence="10" id="KW-0862">Zinc</keyword>
<dbReference type="GO" id="GO:0043171">
    <property type="term" value="P:peptide catabolic process"/>
    <property type="evidence" value="ECO:0007669"/>
    <property type="project" value="TreeGrafter"/>
</dbReference>
<dbReference type="InterPro" id="IPR027268">
    <property type="entry name" value="Peptidase_M4/M1_CTD_sf"/>
</dbReference>
<comment type="cofactor">
    <cofactor evidence="2">
        <name>Zn(2+)</name>
        <dbReference type="ChEBI" id="CHEBI:29105"/>
    </cofactor>
</comment>
<dbReference type="GO" id="GO:0016285">
    <property type="term" value="F:alanyl aminopeptidase activity"/>
    <property type="evidence" value="ECO:0007669"/>
    <property type="project" value="UniProtKB-EC"/>
</dbReference>
<dbReference type="Gene3D" id="1.10.390.10">
    <property type="entry name" value="Neutral Protease Domain 2"/>
    <property type="match status" value="1"/>
</dbReference>
<dbReference type="GO" id="GO:0005615">
    <property type="term" value="C:extracellular space"/>
    <property type="evidence" value="ECO:0007669"/>
    <property type="project" value="TreeGrafter"/>
</dbReference>
<organism evidence="16 17">
    <name type="scientific">Winogradskya consettensis</name>
    <dbReference type="NCBI Taxonomy" id="113560"/>
    <lineage>
        <taxon>Bacteria</taxon>
        <taxon>Bacillati</taxon>
        <taxon>Actinomycetota</taxon>
        <taxon>Actinomycetes</taxon>
        <taxon>Micromonosporales</taxon>
        <taxon>Micromonosporaceae</taxon>
        <taxon>Winogradskya</taxon>
    </lineage>
</organism>
<dbReference type="PRINTS" id="PR00756">
    <property type="entry name" value="ALADIPTASE"/>
</dbReference>
<dbReference type="GO" id="GO:0008270">
    <property type="term" value="F:zinc ion binding"/>
    <property type="evidence" value="ECO:0007669"/>
    <property type="project" value="InterPro"/>
</dbReference>
<dbReference type="EMBL" id="BOQP01000048">
    <property type="protein sequence ID" value="GIM81737.1"/>
    <property type="molecule type" value="Genomic_DNA"/>
</dbReference>
<evidence type="ECO:0000256" key="12">
    <source>
        <dbReference type="ARBA" id="ARBA00029811"/>
    </source>
</evidence>
<keyword evidence="17" id="KW-1185">Reference proteome</keyword>
<evidence type="ECO:0000256" key="2">
    <source>
        <dbReference type="ARBA" id="ARBA00001947"/>
    </source>
</evidence>
<dbReference type="FunFam" id="2.60.40.1730:FF:000010">
    <property type="entry name" value="Putative aminopeptidase N"/>
    <property type="match status" value="1"/>
</dbReference>
<evidence type="ECO:0000313" key="17">
    <source>
        <dbReference type="Proteomes" id="UP000680865"/>
    </source>
</evidence>
<dbReference type="GO" id="GO:0070006">
    <property type="term" value="F:metalloaminopeptidase activity"/>
    <property type="evidence" value="ECO:0007669"/>
    <property type="project" value="TreeGrafter"/>
</dbReference>
<dbReference type="AlphaFoldDB" id="A0A919VZE8"/>
<dbReference type="GO" id="GO:0006508">
    <property type="term" value="P:proteolysis"/>
    <property type="evidence" value="ECO:0007669"/>
    <property type="project" value="UniProtKB-KW"/>
</dbReference>
<dbReference type="PANTHER" id="PTHR11533">
    <property type="entry name" value="PROTEASE M1 ZINC METALLOPROTEASE"/>
    <property type="match status" value="1"/>
</dbReference>
<dbReference type="GO" id="GO:0005737">
    <property type="term" value="C:cytoplasm"/>
    <property type="evidence" value="ECO:0007669"/>
    <property type="project" value="TreeGrafter"/>
</dbReference>
<evidence type="ECO:0000256" key="10">
    <source>
        <dbReference type="ARBA" id="ARBA00022833"/>
    </source>
</evidence>
<dbReference type="InterPro" id="IPR050344">
    <property type="entry name" value="Peptidase_M1_aminopeptidases"/>
</dbReference>
<comment type="similarity">
    <text evidence="3">Belongs to the peptidase M1 family.</text>
</comment>
<dbReference type="GO" id="GO:0042277">
    <property type="term" value="F:peptide binding"/>
    <property type="evidence" value="ECO:0007669"/>
    <property type="project" value="TreeGrafter"/>
</dbReference>
<reference evidence="16" key="1">
    <citation type="submission" date="2021-03" db="EMBL/GenBank/DDBJ databases">
        <title>Whole genome shotgun sequence of Actinoplanes consettensis NBRC 14913.</title>
        <authorList>
            <person name="Komaki H."/>
            <person name="Tamura T."/>
        </authorList>
    </citation>
    <scope>NUCLEOTIDE SEQUENCE</scope>
    <source>
        <strain evidence="16">NBRC 14913</strain>
    </source>
</reference>
<dbReference type="InterPro" id="IPR012778">
    <property type="entry name" value="Pept_M1_aminopeptidase"/>
</dbReference>
<dbReference type="InterPro" id="IPR024571">
    <property type="entry name" value="ERAP1-like_C_dom"/>
</dbReference>
<keyword evidence="9" id="KW-0378">Hydrolase</keyword>
<dbReference type="EC" id="3.4.11.2" evidence="4"/>
<dbReference type="SUPFAM" id="SSF63737">
    <property type="entry name" value="Leukotriene A4 hydrolase N-terminal domain"/>
    <property type="match status" value="1"/>
</dbReference>
<gene>
    <name evidence="16" type="ORF">Aco04nite_78080</name>
</gene>
<dbReference type="Gene3D" id="2.60.40.1730">
    <property type="entry name" value="tricorn interacting facor f3 domain"/>
    <property type="match status" value="1"/>
</dbReference>
<sequence length="814" mass="90221">MPSLTRAEAQRRSSLLTVHSYDVDLDLSGDGEVYRSVTTVHFAAAEPGSRTFLDVKARDLHSVRLNGRELDHTGWADGRLPLTGLAADNRLEVVADMRYSREGEGLHRYTDPADGLTYLYAFVYADHAPRVFACFDQPDLKAPYRFTVTTPADWTVLGTSPATQIAPGRWRLAESAPQATYLTTIVAGPYRSFTTEHDGIPLGVHCRASLAGKLAPHTTEIFDVTARCLDEYRDTFGARYPFDAFHQVFVPEFSVLSLDHPGCVLLRELYLDPATESERETRAVVLAHGISLMWLAALVTHRWWDEFWLSQAFADYMAHRVTAKVTRFSGPPVTFSVRRKAQAYVADQRPSTHPVGVEGDDVQSVLLEMDRITYFKGHSVLRQLVARVGEDGLREGLRIYFTRHRYGTATYDDFLEALAEAIGEDLSGWGREWFGRAGVNTLEPELEIAGGRIVSAAVRQSEPSRTHTLNVGLYGDTIKVERMTVRGGRTEMTGLVGAPAPDLLVVNDGDHTYAKIRFDPRSRAALPSWLPRLSAQNRAMIWCAVLLAVQDGEFPAPAYLSMVGDLVRAEPEPTILAEVLEQTRNDVLDRFLTPSRRPAAMAGLAAALDERLASAGTAISLVRARIDAEQDTATLRGWLDGDKLPGAVGLDDDLGWRLRYRLAVLGGLSAAEIADAVLVNPGLDADQWAAKCRAARPDPVTKAEVWRTIMTDPEISSYQLWALAEGFWQPEQNDLTDGYVDRFFAEIPAAAARRGDLVTELLLRFLYPRYAAQPRTLLLAQHLLGGSELPPPLRRAVADHTDDLRRVVRARQLG</sequence>
<comment type="catalytic activity">
    <reaction evidence="1">
        <text>Release of an N-terminal amino acid, Xaa-|-Yaa- from a peptide, amide or arylamide. Xaa is preferably Ala, but may be most amino acids including Pro (slow action). When a terminal hydrophobic residue is followed by a prolyl residue, the two may be released as an intact Xaa-Pro dipeptide.</text>
        <dbReference type="EC" id="3.4.11.2"/>
    </reaction>
</comment>
<evidence type="ECO:0000256" key="8">
    <source>
        <dbReference type="ARBA" id="ARBA00022723"/>
    </source>
</evidence>
<comment type="caution">
    <text evidence="16">The sequence shown here is derived from an EMBL/GenBank/DDBJ whole genome shotgun (WGS) entry which is preliminary data.</text>
</comment>
<keyword evidence="11" id="KW-0482">Metalloprotease</keyword>
<dbReference type="PANTHER" id="PTHR11533:SF174">
    <property type="entry name" value="PUROMYCIN-SENSITIVE AMINOPEPTIDASE-RELATED"/>
    <property type="match status" value="1"/>
</dbReference>
<evidence type="ECO:0000256" key="6">
    <source>
        <dbReference type="ARBA" id="ARBA00022438"/>
    </source>
</evidence>
<protein>
    <recommendedName>
        <fullName evidence="5">Aminopeptidase N</fullName>
        <ecNumber evidence="4">3.4.11.2</ecNumber>
    </recommendedName>
    <alternativeName>
        <fullName evidence="12">Alanine aminopeptidase</fullName>
    </alternativeName>
    <alternativeName>
        <fullName evidence="13">Lysyl aminopeptidase</fullName>
    </alternativeName>
</protein>
<dbReference type="CDD" id="cd09602">
    <property type="entry name" value="M1_APN"/>
    <property type="match status" value="1"/>
</dbReference>
<feature type="domain" description="ERAP1-like C-terminal" evidence="15">
    <location>
        <begin position="504"/>
        <end position="806"/>
    </location>
</feature>
<dbReference type="RefSeq" id="WP_213002202.1">
    <property type="nucleotide sequence ID" value="NZ_BAAATW010000004.1"/>
</dbReference>
<dbReference type="GO" id="GO:0016020">
    <property type="term" value="C:membrane"/>
    <property type="evidence" value="ECO:0007669"/>
    <property type="project" value="TreeGrafter"/>
</dbReference>
<evidence type="ECO:0000256" key="7">
    <source>
        <dbReference type="ARBA" id="ARBA00022670"/>
    </source>
</evidence>
<dbReference type="InterPro" id="IPR014782">
    <property type="entry name" value="Peptidase_M1_dom"/>
</dbReference>
<evidence type="ECO:0000256" key="11">
    <source>
        <dbReference type="ARBA" id="ARBA00023049"/>
    </source>
</evidence>
<dbReference type="SUPFAM" id="SSF55486">
    <property type="entry name" value="Metalloproteases ('zincins'), catalytic domain"/>
    <property type="match status" value="1"/>
</dbReference>
<evidence type="ECO:0000259" key="15">
    <source>
        <dbReference type="Pfam" id="PF11838"/>
    </source>
</evidence>
<proteinExistence type="inferred from homology"/>
<keyword evidence="8" id="KW-0479">Metal-binding</keyword>
<keyword evidence="6 16" id="KW-0031">Aminopeptidase</keyword>
<evidence type="ECO:0000256" key="13">
    <source>
        <dbReference type="ARBA" id="ARBA00031533"/>
    </source>
</evidence>
<dbReference type="NCBIfam" id="TIGR02412">
    <property type="entry name" value="pepN_strep_liv"/>
    <property type="match status" value="1"/>
</dbReference>
<evidence type="ECO:0000256" key="5">
    <source>
        <dbReference type="ARBA" id="ARBA00015611"/>
    </source>
</evidence>
<evidence type="ECO:0000256" key="9">
    <source>
        <dbReference type="ARBA" id="ARBA00022801"/>
    </source>
</evidence>
<evidence type="ECO:0000256" key="1">
    <source>
        <dbReference type="ARBA" id="ARBA00000098"/>
    </source>
</evidence>
<keyword evidence="7" id="KW-0645">Protease</keyword>